<dbReference type="InterPro" id="IPR000711">
    <property type="entry name" value="ATPase_OSCP/dsu"/>
</dbReference>
<keyword evidence="4 7" id="KW-0406">Ion transport</keyword>
<keyword evidence="6 7" id="KW-0066">ATP synthesis</keyword>
<dbReference type="AlphaFoldDB" id="A0A653A336"/>
<dbReference type="NCBIfam" id="TIGR01145">
    <property type="entry name" value="ATP_synt_delta"/>
    <property type="match status" value="1"/>
</dbReference>
<organism evidence="8">
    <name type="scientific">Uncultured Desulfatiglans sp</name>
    <dbReference type="NCBI Taxonomy" id="1748965"/>
    <lineage>
        <taxon>Bacteria</taxon>
        <taxon>Pseudomonadati</taxon>
        <taxon>Thermodesulfobacteriota</taxon>
        <taxon>Desulfobacteria</taxon>
        <taxon>Desulfatiglandales</taxon>
        <taxon>Desulfatiglandaceae</taxon>
        <taxon>Desulfatiglans</taxon>
        <taxon>environmental samples</taxon>
    </lineage>
</organism>
<evidence type="ECO:0000256" key="7">
    <source>
        <dbReference type="HAMAP-Rule" id="MF_01416"/>
    </source>
</evidence>
<dbReference type="InterPro" id="IPR020781">
    <property type="entry name" value="ATPase_OSCP/d_CS"/>
</dbReference>
<sequence>MSGSKVSRRYAKALLSLGQQDGQYESYGKGLQAFVDYCKANPDFFAVISNKIFSVEDRKKVLDFVLEKSEFPAMVNNFLKLLLEKNRIGAIPDITDYYVKLTDALSNVTRADILTAKPLKTQALEKLKKTLSDLTSKEVRFEVKVDESLIGGLVVKIGDLVLDGSVKAQLEGLKESLKRGEYN</sequence>
<keyword evidence="3 7" id="KW-0375">Hydrogen ion transport</keyword>
<keyword evidence="7" id="KW-0139">CF(1)</keyword>
<dbReference type="EMBL" id="UPXX01000013">
    <property type="protein sequence ID" value="VBB42414.1"/>
    <property type="molecule type" value="Genomic_DNA"/>
</dbReference>
<accession>A0A653A336</accession>
<dbReference type="Pfam" id="PF00213">
    <property type="entry name" value="OSCP"/>
    <property type="match status" value="1"/>
</dbReference>
<keyword evidence="5 7" id="KW-0472">Membrane</keyword>
<protein>
    <recommendedName>
        <fullName evidence="7">ATP synthase subunit delta</fullName>
    </recommendedName>
    <alternativeName>
        <fullName evidence="7">ATP synthase F(1) sector subunit delta</fullName>
    </alternativeName>
    <alternativeName>
        <fullName evidence="7">F-type ATPase subunit delta</fullName>
        <shortName evidence="7">F-ATPase subunit delta</shortName>
    </alternativeName>
</protein>
<dbReference type="GO" id="GO:0046933">
    <property type="term" value="F:proton-transporting ATP synthase activity, rotational mechanism"/>
    <property type="evidence" value="ECO:0007669"/>
    <property type="project" value="UniProtKB-UniRule"/>
</dbReference>
<name>A0A653A336_UNCDX</name>
<evidence type="ECO:0000256" key="4">
    <source>
        <dbReference type="ARBA" id="ARBA00023065"/>
    </source>
</evidence>
<comment type="subcellular location">
    <subcellularLocation>
        <location evidence="7">Cell membrane</location>
        <topology evidence="7">Peripheral membrane protein</topology>
    </subcellularLocation>
    <subcellularLocation>
        <location evidence="1">Membrane</location>
    </subcellularLocation>
</comment>
<dbReference type="PROSITE" id="PS00389">
    <property type="entry name" value="ATPASE_DELTA"/>
    <property type="match status" value="1"/>
</dbReference>
<keyword evidence="7" id="KW-1003">Cell membrane</keyword>
<dbReference type="GO" id="GO:0005886">
    <property type="term" value="C:plasma membrane"/>
    <property type="evidence" value="ECO:0007669"/>
    <property type="project" value="UniProtKB-SubCell"/>
</dbReference>
<dbReference type="InterPro" id="IPR026015">
    <property type="entry name" value="ATP_synth_OSCP/delta_N_sf"/>
</dbReference>
<reference evidence="8" key="1">
    <citation type="submission" date="2018-07" db="EMBL/GenBank/DDBJ databases">
        <authorList>
            <consortium name="Genoscope - CEA"/>
            <person name="William W."/>
        </authorList>
    </citation>
    <scope>NUCLEOTIDE SEQUENCE</scope>
    <source>
        <strain evidence="8">IK1</strain>
    </source>
</reference>
<evidence type="ECO:0000256" key="1">
    <source>
        <dbReference type="ARBA" id="ARBA00004370"/>
    </source>
</evidence>
<comment type="similarity">
    <text evidence="7">Belongs to the ATPase delta chain family.</text>
</comment>
<proteinExistence type="inferred from homology"/>
<evidence type="ECO:0000256" key="2">
    <source>
        <dbReference type="ARBA" id="ARBA00022448"/>
    </source>
</evidence>
<evidence type="ECO:0000256" key="3">
    <source>
        <dbReference type="ARBA" id="ARBA00022781"/>
    </source>
</evidence>
<comment type="function">
    <text evidence="7">F(1)F(0) ATP synthase produces ATP from ADP in the presence of a proton or sodium gradient. F-type ATPases consist of two structural domains, F(1) containing the extramembraneous catalytic core and F(0) containing the membrane proton channel, linked together by a central stalk and a peripheral stalk. During catalysis, ATP synthesis in the catalytic domain of F(1) is coupled via a rotary mechanism of the central stalk subunits to proton translocation.</text>
</comment>
<evidence type="ECO:0000256" key="5">
    <source>
        <dbReference type="ARBA" id="ARBA00023136"/>
    </source>
</evidence>
<dbReference type="GO" id="GO:0045259">
    <property type="term" value="C:proton-transporting ATP synthase complex"/>
    <property type="evidence" value="ECO:0007669"/>
    <property type="project" value="UniProtKB-KW"/>
</dbReference>
<evidence type="ECO:0000256" key="6">
    <source>
        <dbReference type="ARBA" id="ARBA00023310"/>
    </source>
</evidence>
<gene>
    <name evidence="7 8" type="primary">atpH</name>
    <name evidence="8" type="ORF">TRIP_B200554</name>
</gene>
<dbReference type="SUPFAM" id="SSF47928">
    <property type="entry name" value="N-terminal domain of the delta subunit of the F1F0-ATP synthase"/>
    <property type="match status" value="1"/>
</dbReference>
<evidence type="ECO:0000313" key="8">
    <source>
        <dbReference type="EMBL" id="VBB42414.1"/>
    </source>
</evidence>
<dbReference type="PANTHER" id="PTHR11910">
    <property type="entry name" value="ATP SYNTHASE DELTA CHAIN"/>
    <property type="match status" value="1"/>
</dbReference>
<dbReference type="HAMAP" id="MF_01416">
    <property type="entry name" value="ATP_synth_delta_bact"/>
    <property type="match status" value="1"/>
</dbReference>
<dbReference type="Gene3D" id="1.10.520.20">
    <property type="entry name" value="N-terminal domain of the delta subunit of the F1F0-ATP synthase"/>
    <property type="match status" value="1"/>
</dbReference>
<comment type="function">
    <text evidence="7">This protein is part of the stalk that links CF(0) to CF(1). It either transmits conformational changes from CF(0) to CF(1) or is implicated in proton conduction.</text>
</comment>
<keyword evidence="2 7" id="KW-0813">Transport</keyword>
<dbReference type="PRINTS" id="PR00125">
    <property type="entry name" value="ATPASEDELTA"/>
</dbReference>